<protein>
    <submittedName>
        <fullName evidence="1">Uncharacterized protein</fullName>
    </submittedName>
</protein>
<reference evidence="1" key="2">
    <citation type="submission" date="2020-11" db="EMBL/GenBank/DDBJ databases">
        <authorList>
            <consortium name="DOE Joint Genome Institute"/>
            <person name="Kuo A."/>
            <person name="Miyauchi S."/>
            <person name="Kiss E."/>
            <person name="Drula E."/>
            <person name="Kohler A."/>
            <person name="Sanchez-Garcia M."/>
            <person name="Andreopoulos B."/>
            <person name="Barry K.W."/>
            <person name="Bonito G."/>
            <person name="Buee M."/>
            <person name="Carver A."/>
            <person name="Chen C."/>
            <person name="Cichocki N."/>
            <person name="Clum A."/>
            <person name="Culley D."/>
            <person name="Crous P.W."/>
            <person name="Fauchery L."/>
            <person name="Girlanda M."/>
            <person name="Hayes R."/>
            <person name="Keri Z."/>
            <person name="Labutti K."/>
            <person name="Lipzen A."/>
            <person name="Lombard V."/>
            <person name="Magnuson J."/>
            <person name="Maillard F."/>
            <person name="Morin E."/>
            <person name="Murat C."/>
            <person name="Nolan M."/>
            <person name="Ohm R."/>
            <person name="Pangilinan J."/>
            <person name="Pereira M."/>
            <person name="Perotto S."/>
            <person name="Peter M."/>
            <person name="Riley R."/>
            <person name="Sitrit Y."/>
            <person name="Stielow B."/>
            <person name="Szollosi G."/>
            <person name="Zifcakova L."/>
            <person name="Stursova M."/>
            <person name="Spatafora J.W."/>
            <person name="Tedersoo L."/>
            <person name="Vaario L.-M."/>
            <person name="Yamada A."/>
            <person name="Yan M."/>
            <person name="Wang P."/>
            <person name="Xu J."/>
            <person name="Bruns T."/>
            <person name="Baldrian P."/>
            <person name="Vilgalys R."/>
            <person name="Henrissat B."/>
            <person name="Grigoriev I.V."/>
            <person name="Hibbett D."/>
            <person name="Nagy L.G."/>
            <person name="Martin F.M."/>
        </authorList>
    </citation>
    <scope>NUCLEOTIDE SEQUENCE</scope>
    <source>
        <strain evidence="1">UH-Tt-Lm1</strain>
    </source>
</reference>
<name>A0A9P6H8W9_9AGAM</name>
<accession>A0A9P6H8W9</accession>
<proteinExistence type="predicted"/>
<gene>
    <name evidence="1" type="ORF">BJ322DRAFT_1022600</name>
</gene>
<dbReference type="EMBL" id="WIUZ02000012">
    <property type="protein sequence ID" value="KAF9782118.1"/>
    <property type="molecule type" value="Genomic_DNA"/>
</dbReference>
<dbReference type="AlphaFoldDB" id="A0A9P6H8W9"/>
<evidence type="ECO:0000313" key="1">
    <source>
        <dbReference type="EMBL" id="KAF9782118.1"/>
    </source>
</evidence>
<reference evidence="1" key="1">
    <citation type="journal article" date="2020" name="Nat. Commun.">
        <title>Large-scale genome sequencing of mycorrhizal fungi provides insights into the early evolution of symbiotic traits.</title>
        <authorList>
            <person name="Miyauchi S."/>
            <person name="Kiss E."/>
            <person name="Kuo A."/>
            <person name="Drula E."/>
            <person name="Kohler A."/>
            <person name="Sanchez-Garcia M."/>
            <person name="Morin E."/>
            <person name="Andreopoulos B."/>
            <person name="Barry K.W."/>
            <person name="Bonito G."/>
            <person name="Buee M."/>
            <person name="Carver A."/>
            <person name="Chen C."/>
            <person name="Cichocki N."/>
            <person name="Clum A."/>
            <person name="Culley D."/>
            <person name="Crous P.W."/>
            <person name="Fauchery L."/>
            <person name="Girlanda M."/>
            <person name="Hayes R.D."/>
            <person name="Keri Z."/>
            <person name="LaButti K."/>
            <person name="Lipzen A."/>
            <person name="Lombard V."/>
            <person name="Magnuson J."/>
            <person name="Maillard F."/>
            <person name="Murat C."/>
            <person name="Nolan M."/>
            <person name="Ohm R.A."/>
            <person name="Pangilinan J."/>
            <person name="Pereira M.F."/>
            <person name="Perotto S."/>
            <person name="Peter M."/>
            <person name="Pfister S."/>
            <person name="Riley R."/>
            <person name="Sitrit Y."/>
            <person name="Stielow J.B."/>
            <person name="Szollosi G."/>
            <person name="Zifcakova L."/>
            <person name="Stursova M."/>
            <person name="Spatafora J.W."/>
            <person name="Tedersoo L."/>
            <person name="Vaario L.M."/>
            <person name="Yamada A."/>
            <person name="Yan M."/>
            <person name="Wang P."/>
            <person name="Xu J."/>
            <person name="Bruns T."/>
            <person name="Baldrian P."/>
            <person name="Vilgalys R."/>
            <person name="Dunand C."/>
            <person name="Henrissat B."/>
            <person name="Grigoriev I.V."/>
            <person name="Hibbett D."/>
            <person name="Nagy L.G."/>
            <person name="Martin F.M."/>
        </authorList>
    </citation>
    <scope>NUCLEOTIDE SEQUENCE</scope>
    <source>
        <strain evidence="1">UH-Tt-Lm1</strain>
    </source>
</reference>
<organism evidence="1 2">
    <name type="scientific">Thelephora terrestris</name>
    <dbReference type="NCBI Taxonomy" id="56493"/>
    <lineage>
        <taxon>Eukaryota</taxon>
        <taxon>Fungi</taxon>
        <taxon>Dikarya</taxon>
        <taxon>Basidiomycota</taxon>
        <taxon>Agaricomycotina</taxon>
        <taxon>Agaricomycetes</taxon>
        <taxon>Thelephorales</taxon>
        <taxon>Thelephoraceae</taxon>
        <taxon>Thelephora</taxon>
    </lineage>
</organism>
<comment type="caution">
    <text evidence="1">The sequence shown here is derived from an EMBL/GenBank/DDBJ whole genome shotgun (WGS) entry which is preliminary data.</text>
</comment>
<dbReference type="Gene3D" id="3.60.130.30">
    <property type="match status" value="1"/>
</dbReference>
<sequence>MSISHGGPQDVYATSPLSPVDVMEFMNITLLVVNFWNMTVEVAEQKESPSVITNLYKDLKNPSWGWCAITSLDNYSPKNGRELVLWDLNLMVEFPLGSIIFIPSAILCHSNMSVSGSETQSSLIQYNLEGLFWWAAYDFSLERGRKKVESSGRTPCIQCSPSWCAPSSPNSPYTTSVLELAMTASHVIVGTFVVVYSMTGKL</sequence>
<dbReference type="Proteomes" id="UP000736335">
    <property type="component" value="Unassembled WGS sequence"/>
</dbReference>
<evidence type="ECO:0000313" key="2">
    <source>
        <dbReference type="Proteomes" id="UP000736335"/>
    </source>
</evidence>
<keyword evidence="2" id="KW-1185">Reference proteome</keyword>
<dbReference type="OrthoDB" id="3202607at2759"/>